<evidence type="ECO:0000313" key="9">
    <source>
        <dbReference type="Proteomes" id="UP000199546"/>
    </source>
</evidence>
<dbReference type="Gene3D" id="2.102.10.10">
    <property type="entry name" value="Rieske [2Fe-2S] iron-sulphur domain"/>
    <property type="match status" value="1"/>
</dbReference>
<dbReference type="CDD" id="cd03467">
    <property type="entry name" value="Rieske"/>
    <property type="match status" value="1"/>
</dbReference>
<dbReference type="Pfam" id="PF09990">
    <property type="entry name" value="DUF2231"/>
    <property type="match status" value="1"/>
</dbReference>
<dbReference type="STRING" id="1296565.SAMN05660657_01840"/>
<keyword evidence="1" id="KW-0001">2Fe-2S</keyword>
<protein>
    <submittedName>
        <fullName evidence="8">Ferredoxin subunit of nitrite reductase or a ring-hydroxylating dioxygenase</fullName>
    </submittedName>
</protein>
<dbReference type="GO" id="GO:0051213">
    <property type="term" value="F:dioxygenase activity"/>
    <property type="evidence" value="ECO:0007669"/>
    <property type="project" value="UniProtKB-KW"/>
</dbReference>
<keyword evidence="9" id="KW-1185">Reference proteome</keyword>
<dbReference type="Pfam" id="PF00355">
    <property type="entry name" value="Rieske"/>
    <property type="match status" value="1"/>
</dbReference>
<evidence type="ECO:0000256" key="3">
    <source>
        <dbReference type="ARBA" id="ARBA00023004"/>
    </source>
</evidence>
<dbReference type="InterPro" id="IPR019251">
    <property type="entry name" value="DUF2231_TM"/>
</dbReference>
<keyword evidence="2" id="KW-0479">Metal-binding</keyword>
<keyword evidence="8" id="KW-0560">Oxidoreductase</keyword>
<evidence type="ECO:0000256" key="1">
    <source>
        <dbReference type="ARBA" id="ARBA00022714"/>
    </source>
</evidence>
<keyword evidence="8" id="KW-0223">Dioxygenase</keyword>
<dbReference type="InterPro" id="IPR036922">
    <property type="entry name" value="Rieske_2Fe-2S_sf"/>
</dbReference>
<dbReference type="GO" id="GO:0051537">
    <property type="term" value="F:2 iron, 2 sulfur cluster binding"/>
    <property type="evidence" value="ECO:0007669"/>
    <property type="project" value="UniProtKB-KW"/>
</dbReference>
<evidence type="ECO:0000256" key="4">
    <source>
        <dbReference type="ARBA" id="ARBA00023014"/>
    </source>
</evidence>
<sequence length="293" mass="30297">MSLMGFLDRIADVSTFDKAIEPARKAVQAVLKPGVLKDALHGTWLGHPLHPVLVQVPVGSWTSAGLLDAVPPLRPAATVLIATGVAVSVPAAMSGAADWSEQEIGVQRLGALHALSNVAALGLYVGSLVARAKGRGTLGRVLSYTGLGIATGSAAIGGHMSYAQSSGASHAATAARALTSDWIDLGPLDDLPEGRPAMRTGDGSGVSVPLAAVRRGARVDVFVGSCSHLAGPLYEGSVEEVRGHACLVCPWHDSAFDLDNGEPRRGPAANPQEKLEVRMEAGRVMARLPARHQ</sequence>
<organism evidence="8 9">
    <name type="scientific">Geodermatophilus amargosae</name>
    <dbReference type="NCBI Taxonomy" id="1296565"/>
    <lineage>
        <taxon>Bacteria</taxon>
        <taxon>Bacillati</taxon>
        <taxon>Actinomycetota</taxon>
        <taxon>Actinomycetes</taxon>
        <taxon>Geodermatophilales</taxon>
        <taxon>Geodermatophilaceae</taxon>
        <taxon>Geodermatophilus</taxon>
    </lineage>
</organism>
<dbReference type="Proteomes" id="UP000199546">
    <property type="component" value="Unassembled WGS sequence"/>
</dbReference>
<name>A0A1I6ZDZ6_9ACTN</name>
<dbReference type="GO" id="GO:0016705">
    <property type="term" value="F:oxidoreductase activity, acting on paired donors, with incorporation or reduction of molecular oxygen"/>
    <property type="evidence" value="ECO:0007669"/>
    <property type="project" value="UniProtKB-ARBA"/>
</dbReference>
<evidence type="ECO:0000256" key="2">
    <source>
        <dbReference type="ARBA" id="ARBA00022723"/>
    </source>
</evidence>
<accession>A0A1I6ZDZ6</accession>
<keyword evidence="3" id="KW-0408">Iron</keyword>
<gene>
    <name evidence="8" type="ORF">SAMN05660657_01840</name>
</gene>
<evidence type="ECO:0000259" key="7">
    <source>
        <dbReference type="PROSITE" id="PS51296"/>
    </source>
</evidence>
<dbReference type="GO" id="GO:0004497">
    <property type="term" value="F:monooxygenase activity"/>
    <property type="evidence" value="ECO:0007669"/>
    <property type="project" value="UniProtKB-ARBA"/>
</dbReference>
<dbReference type="AlphaFoldDB" id="A0A1I6ZDZ6"/>
<evidence type="ECO:0000256" key="5">
    <source>
        <dbReference type="ARBA" id="ARBA00034078"/>
    </source>
</evidence>
<comment type="cofactor">
    <cofactor evidence="5">
        <name>[2Fe-2S] cluster</name>
        <dbReference type="ChEBI" id="CHEBI:190135"/>
    </cofactor>
</comment>
<dbReference type="OrthoDB" id="9795104at2"/>
<feature type="domain" description="Rieske" evidence="7">
    <location>
        <begin position="183"/>
        <end position="286"/>
    </location>
</feature>
<reference evidence="9" key="1">
    <citation type="submission" date="2016-10" db="EMBL/GenBank/DDBJ databases">
        <authorList>
            <person name="Varghese N."/>
            <person name="Submissions S."/>
        </authorList>
    </citation>
    <scope>NUCLEOTIDE SEQUENCE [LARGE SCALE GENOMIC DNA]</scope>
    <source>
        <strain evidence="9">DSM 46136</strain>
    </source>
</reference>
<dbReference type="InterPro" id="IPR017941">
    <property type="entry name" value="Rieske_2Fe-2S"/>
</dbReference>
<dbReference type="PANTHER" id="PTHR21496:SF0">
    <property type="entry name" value="RIESKE DOMAIN-CONTAINING PROTEIN"/>
    <property type="match status" value="1"/>
</dbReference>
<dbReference type="RefSeq" id="WP_093579118.1">
    <property type="nucleotide sequence ID" value="NZ_FPBA01000005.1"/>
</dbReference>
<comment type="similarity">
    <text evidence="6">Belongs to the bacterial ring-hydroxylating dioxygenase ferredoxin component family.</text>
</comment>
<proteinExistence type="inferred from homology"/>
<dbReference type="GO" id="GO:0046872">
    <property type="term" value="F:metal ion binding"/>
    <property type="evidence" value="ECO:0007669"/>
    <property type="project" value="UniProtKB-KW"/>
</dbReference>
<dbReference type="SUPFAM" id="SSF50022">
    <property type="entry name" value="ISP domain"/>
    <property type="match status" value="1"/>
</dbReference>
<dbReference type="EMBL" id="FPBA01000005">
    <property type="protein sequence ID" value="SFT60913.1"/>
    <property type="molecule type" value="Genomic_DNA"/>
</dbReference>
<dbReference type="PANTHER" id="PTHR21496">
    <property type="entry name" value="FERREDOXIN-RELATED"/>
    <property type="match status" value="1"/>
</dbReference>
<dbReference type="PROSITE" id="PS51296">
    <property type="entry name" value="RIESKE"/>
    <property type="match status" value="1"/>
</dbReference>
<evidence type="ECO:0000256" key="6">
    <source>
        <dbReference type="ARBA" id="ARBA00038001"/>
    </source>
</evidence>
<evidence type="ECO:0000313" key="8">
    <source>
        <dbReference type="EMBL" id="SFT60913.1"/>
    </source>
</evidence>
<keyword evidence="4" id="KW-0411">Iron-sulfur</keyword>